<feature type="compositionally biased region" description="Low complexity" evidence="1">
    <location>
        <begin position="120"/>
        <end position="132"/>
    </location>
</feature>
<protein>
    <submittedName>
        <fullName evidence="2">Uncharacterized protein</fullName>
    </submittedName>
</protein>
<accession>A0A4P9WAN5</accession>
<dbReference type="OrthoDB" id="5340910at2759"/>
<keyword evidence="3" id="KW-1185">Reference proteome</keyword>
<evidence type="ECO:0000256" key="1">
    <source>
        <dbReference type="SAM" id="MobiDB-lite"/>
    </source>
</evidence>
<dbReference type="EMBL" id="KZ997525">
    <property type="protein sequence ID" value="RKO87306.1"/>
    <property type="molecule type" value="Genomic_DNA"/>
</dbReference>
<gene>
    <name evidence="2" type="ORF">BDK51DRAFT_29315</name>
</gene>
<name>A0A4P9WAN5_9FUNG</name>
<feature type="compositionally biased region" description="Low complexity" evidence="1">
    <location>
        <begin position="143"/>
        <end position="157"/>
    </location>
</feature>
<proteinExistence type="predicted"/>
<sequence length="240" mass="25460">MQALSQGPSELQHLSVSKLLSPADIRLSADLRHHDEDDDELDGFDLPDGFAEEPENVLDFASRAAEYVAPTDPLGAMPSGRRSGSFHGDEAEDTAGDVGAEVPGSVAAGTILADTARPNSRASSQRSTASSPRPFPPHISTDSSQPAGGALSPAAPGRQLSSETASESPFSPVSATHSPRRVAKSRGGPVMYRQLDLAEDEMQLKDGEMGNVDLGGFEALKEGWWARTWKGWSQSLFPCF</sequence>
<feature type="compositionally biased region" description="Polar residues" evidence="1">
    <location>
        <begin position="159"/>
        <end position="177"/>
    </location>
</feature>
<evidence type="ECO:0000313" key="2">
    <source>
        <dbReference type="EMBL" id="RKO87306.1"/>
    </source>
</evidence>
<reference evidence="3" key="1">
    <citation type="journal article" date="2018" name="Nat. Microbiol.">
        <title>Leveraging single-cell genomics to expand the fungal tree of life.</title>
        <authorList>
            <person name="Ahrendt S.R."/>
            <person name="Quandt C.A."/>
            <person name="Ciobanu D."/>
            <person name="Clum A."/>
            <person name="Salamov A."/>
            <person name="Andreopoulos B."/>
            <person name="Cheng J.F."/>
            <person name="Woyke T."/>
            <person name="Pelin A."/>
            <person name="Henrissat B."/>
            <person name="Reynolds N.K."/>
            <person name="Benny G.L."/>
            <person name="Smith M.E."/>
            <person name="James T.Y."/>
            <person name="Grigoriev I.V."/>
        </authorList>
    </citation>
    <scope>NUCLEOTIDE SEQUENCE [LARGE SCALE GENOMIC DNA]</scope>
</reference>
<dbReference type="AlphaFoldDB" id="A0A4P9WAN5"/>
<feature type="region of interest" description="Disordered" evidence="1">
    <location>
        <begin position="70"/>
        <end position="188"/>
    </location>
</feature>
<organism evidence="2 3">
    <name type="scientific">Blyttiomyces helicus</name>
    <dbReference type="NCBI Taxonomy" id="388810"/>
    <lineage>
        <taxon>Eukaryota</taxon>
        <taxon>Fungi</taxon>
        <taxon>Fungi incertae sedis</taxon>
        <taxon>Chytridiomycota</taxon>
        <taxon>Chytridiomycota incertae sedis</taxon>
        <taxon>Chytridiomycetes</taxon>
        <taxon>Chytridiomycetes incertae sedis</taxon>
        <taxon>Blyttiomyces</taxon>
    </lineage>
</organism>
<dbReference type="Proteomes" id="UP000269721">
    <property type="component" value="Unassembled WGS sequence"/>
</dbReference>
<evidence type="ECO:0000313" key="3">
    <source>
        <dbReference type="Proteomes" id="UP000269721"/>
    </source>
</evidence>